<dbReference type="Pfam" id="PF00561">
    <property type="entry name" value="Abhydrolase_1"/>
    <property type="match status" value="1"/>
</dbReference>
<organism evidence="2 3">
    <name type="scientific">Cytobacillus oceanisediminis</name>
    <dbReference type="NCBI Taxonomy" id="665099"/>
    <lineage>
        <taxon>Bacteria</taxon>
        <taxon>Bacillati</taxon>
        <taxon>Bacillota</taxon>
        <taxon>Bacilli</taxon>
        <taxon>Bacillales</taxon>
        <taxon>Bacillaceae</taxon>
        <taxon>Cytobacillus</taxon>
    </lineage>
</organism>
<evidence type="ECO:0000313" key="3">
    <source>
        <dbReference type="Proteomes" id="UP000318667"/>
    </source>
</evidence>
<dbReference type="SUPFAM" id="SSF53474">
    <property type="entry name" value="alpha/beta-Hydrolases"/>
    <property type="match status" value="1"/>
</dbReference>
<feature type="domain" description="AB hydrolase-1" evidence="1">
    <location>
        <begin position="23"/>
        <end position="120"/>
    </location>
</feature>
<keyword evidence="3" id="KW-1185">Reference proteome</keyword>
<dbReference type="GO" id="GO:0003824">
    <property type="term" value="F:catalytic activity"/>
    <property type="evidence" value="ECO:0007669"/>
    <property type="project" value="InterPro"/>
</dbReference>
<dbReference type="Proteomes" id="UP000318667">
    <property type="component" value="Unassembled WGS sequence"/>
</dbReference>
<evidence type="ECO:0000313" key="2">
    <source>
        <dbReference type="EMBL" id="TWH87817.1"/>
    </source>
</evidence>
<dbReference type="PANTHER" id="PTHR43798">
    <property type="entry name" value="MONOACYLGLYCEROL LIPASE"/>
    <property type="match status" value="1"/>
</dbReference>
<proteinExistence type="predicted"/>
<dbReference type="OrthoDB" id="252464at2"/>
<dbReference type="GO" id="GO:0016020">
    <property type="term" value="C:membrane"/>
    <property type="evidence" value="ECO:0007669"/>
    <property type="project" value="TreeGrafter"/>
</dbReference>
<dbReference type="InterPro" id="IPR050266">
    <property type="entry name" value="AB_hydrolase_sf"/>
</dbReference>
<dbReference type="AlphaFoldDB" id="A0A562JXC8"/>
<dbReference type="PANTHER" id="PTHR43798:SF33">
    <property type="entry name" value="HYDROLASE, PUTATIVE (AFU_ORTHOLOGUE AFUA_2G14860)-RELATED"/>
    <property type="match status" value="1"/>
</dbReference>
<dbReference type="RefSeq" id="WP_144542285.1">
    <property type="nucleotide sequence ID" value="NZ_CBCSDC010000001.1"/>
</dbReference>
<dbReference type="InterPro" id="IPR000639">
    <property type="entry name" value="Epox_hydrolase-like"/>
</dbReference>
<protein>
    <submittedName>
        <fullName evidence="2">Pimeloyl-ACP methyl ester carboxylesterase</fullName>
    </submittedName>
</protein>
<dbReference type="PRINTS" id="PR00412">
    <property type="entry name" value="EPOXHYDRLASE"/>
</dbReference>
<gene>
    <name evidence="2" type="ORF">IQ19_02065</name>
</gene>
<dbReference type="EMBL" id="VLKI01000004">
    <property type="protein sequence ID" value="TWH87817.1"/>
    <property type="molecule type" value="Genomic_DNA"/>
</dbReference>
<sequence length="263" mass="28338">MDAKRAEVNGTAISYYDEGQGDPIVLIHGFCGSKDYWQQVIPGLAEKHRLIAVDLPGHGGSGLPAGDISVETMAEMIKGIFEELGLEKVSLIGHSLGGYVTLAFAEAYEDRLKQFSLVHSTANPDSEEGKKGRGVAAGKIDAEGIKSFVDGLVPNLFASGEKHPEELQQAKEIGYGTNPEGAKAALKAMKRRPDRNHVLKNTKLPVLIVAGEKDQIVPPEKSFTVVGPNIMQVTIKGAGHMSMYEAPAELVEVFADFWRSKQA</sequence>
<dbReference type="Gene3D" id="3.40.50.1820">
    <property type="entry name" value="alpha/beta hydrolase"/>
    <property type="match status" value="1"/>
</dbReference>
<dbReference type="GeneID" id="65403264"/>
<reference evidence="2 3" key="1">
    <citation type="journal article" date="2015" name="Stand. Genomic Sci.">
        <title>Genomic Encyclopedia of Bacterial and Archaeal Type Strains, Phase III: the genomes of soil and plant-associated and newly described type strains.</title>
        <authorList>
            <person name="Whitman W.B."/>
            <person name="Woyke T."/>
            <person name="Klenk H.P."/>
            <person name="Zhou Y."/>
            <person name="Lilburn T.G."/>
            <person name="Beck B.J."/>
            <person name="De Vos P."/>
            <person name="Vandamme P."/>
            <person name="Eisen J.A."/>
            <person name="Garrity G."/>
            <person name="Hugenholtz P."/>
            <person name="Kyrpides N.C."/>
        </authorList>
    </citation>
    <scope>NUCLEOTIDE SEQUENCE [LARGE SCALE GENOMIC DNA]</scope>
    <source>
        <strain evidence="2 3">CGMCC 1.10115</strain>
    </source>
</reference>
<evidence type="ECO:0000259" key="1">
    <source>
        <dbReference type="Pfam" id="PF00561"/>
    </source>
</evidence>
<dbReference type="InterPro" id="IPR029058">
    <property type="entry name" value="AB_hydrolase_fold"/>
</dbReference>
<name>A0A562JXC8_9BACI</name>
<comment type="caution">
    <text evidence="2">The sequence shown here is derived from an EMBL/GenBank/DDBJ whole genome shotgun (WGS) entry which is preliminary data.</text>
</comment>
<accession>A0A562JXC8</accession>
<dbReference type="InterPro" id="IPR000073">
    <property type="entry name" value="AB_hydrolase_1"/>
</dbReference>
<dbReference type="PRINTS" id="PR00111">
    <property type="entry name" value="ABHYDROLASE"/>
</dbReference>